<dbReference type="InterPro" id="IPR046776">
    <property type="entry name" value="Pectate_lyase_5"/>
</dbReference>
<proteinExistence type="predicted"/>
<evidence type="ECO:0000313" key="3">
    <source>
        <dbReference type="EMBL" id="OEG18396.1"/>
    </source>
</evidence>
<name>A0A1E5H0H8_9ENTE</name>
<dbReference type="EMBL" id="MIJY01000006">
    <property type="protein sequence ID" value="OEG18396.1"/>
    <property type="molecule type" value="Genomic_DNA"/>
</dbReference>
<dbReference type="Pfam" id="PF13731">
    <property type="entry name" value="WxL"/>
    <property type="match status" value="1"/>
</dbReference>
<keyword evidence="1" id="KW-0472">Membrane</keyword>
<organism evidence="3 4">
    <name type="scientific">Enterococcus termitis</name>
    <dbReference type="NCBI Taxonomy" id="332950"/>
    <lineage>
        <taxon>Bacteria</taxon>
        <taxon>Bacillati</taxon>
        <taxon>Bacillota</taxon>
        <taxon>Bacilli</taxon>
        <taxon>Lactobacillales</taxon>
        <taxon>Enterococcaceae</taxon>
        <taxon>Enterococcus</taxon>
    </lineage>
</organism>
<dbReference type="InterPro" id="IPR027994">
    <property type="entry name" value="WxL_dom"/>
</dbReference>
<evidence type="ECO:0000313" key="4">
    <source>
        <dbReference type="Proteomes" id="UP000095094"/>
    </source>
</evidence>
<dbReference type="Pfam" id="PF20585">
    <property type="entry name" value="Pectate_lyase_5"/>
    <property type="match status" value="1"/>
</dbReference>
<dbReference type="OrthoDB" id="2365040at2"/>
<dbReference type="RefSeq" id="WP_069662615.1">
    <property type="nucleotide sequence ID" value="NZ_JXLF01000019.1"/>
</dbReference>
<keyword evidence="1" id="KW-0812">Transmembrane</keyword>
<evidence type="ECO:0000259" key="2">
    <source>
        <dbReference type="Pfam" id="PF13731"/>
    </source>
</evidence>
<sequence length="1356" mass="142477">MNEMNRKKRLTYSIILTVSLLCSITVGYFYVSATKLFASTEEIEELVDPNEAVRLDLTNEDEALEQISEVELPNTFIEETENDLTEEPESTVFIGATAEVSTFEELRLAVANSEVGQIEVQNDLVRSGTGAATAIGTLNRNLLIKGNGFSINFGADNGSLTLGNLAAEQEALLRVENASLVKTGATSIFNASGTGAGWHLELESVSTATGNAARLALIPEGRLTFTGGTNIFAQTLTNVFVQTKEVYVNNQAEVTITRGNSAVFFSAATVADSKIVISENANVSITVASGTANVIDMRGPNPSVVVSEESTLLINAPGTTASPSNTANNAIIMTGTQSTLEVLGNSKLTLTTTNAKRAIGLVAAEAKITIDSSELTVNAATGRSINVAGTTPQVLINNKSSLNLVSTGNGQQIVLDGANSLFHLGSQSTANLTTGSGNAQTVVIGSSAANPTLRVDGGSSFEMTSPGATTGSASATANNGIILTGTTPSVEIKDGSKVRLGTTGTKRALFLNGISANLQVESSTIDVTTGSGMGIHLSGNDSNVDINSKSTANIVSGAANGLTLHGERPSLRVADLGTELTARSTVSAGYVNAVIYLGSATANSLTLGARVEITDGAQVQATSNVSSAMGIQSRDGNFLLSDDASLKLNSGASTGEAAVLRFLYFGSYKFTIDNALLEISKSGGNSPGIRMYGGNNHIEVKNGGMFRINNPGNGTANDNANQGVLYTVNNAPNSFTVSDPGSSVIINATTGPSIDMGTAAGTIDVLNQGYFQASGRTSSASGGIFNAGNLRVTFDNPLYMNFRNNRPSGGNIFNVSNGSTLTATNSDLAVWRNGADLDGDPNINYRTLDYSFSGQNFNTLASTNNPDILNTANFGTTGLTAYSRLSSNNARWAIADELRVPTNADKKIYGHISIPVGLYESRSAWDDEAEVSVEVTKSNGSSQIYRAKSVGHTDEDPGISIYGEERRGGLFEITLNDYLEAGDKVEIKEVRLTSGELTPGFENTILSDPKVTFPIVPPTPAVFDNEIVLSTASTIKGYSENRDAVVTATHNGQAIDTSDVSIDSSGNFEISLNGLTLSENDEIQVFLRDKAGLAETAGVVNPPATNNEIGNINPAEELVFHDATFSQATVLTVTELVDAVLTVEFTNELGQILPGYTITIDGLIGDEIDLTKEERVVKQLEELMNAGYEIAERPANETMVILDSTEVTVQYKLQGILSLASAPNALDFGSLAYNATTKRVEDPSIDQPLIVTDTRADTANGWTLTASLSSPMRNSDGQELVNALRYVYKGQETILDANDQTVYLNTNGSAGSFEVSDSWGNQSGTDGVKLQIGSSDTIHTGNYVGVITWKVMAGQP</sequence>
<accession>A0A1E5H0H8</accession>
<feature type="transmembrane region" description="Helical" evidence="1">
    <location>
        <begin position="12"/>
        <end position="31"/>
    </location>
</feature>
<protein>
    <recommendedName>
        <fullName evidence="2">WxL domain-containing protein</fullName>
    </recommendedName>
</protein>
<keyword evidence="4" id="KW-1185">Reference proteome</keyword>
<reference evidence="4" key="1">
    <citation type="submission" date="2016-09" db="EMBL/GenBank/DDBJ databases">
        <authorList>
            <person name="Gulvik C.A."/>
        </authorList>
    </citation>
    <scope>NUCLEOTIDE SEQUENCE [LARGE SCALE GENOMIC DNA]</scope>
    <source>
        <strain evidence="4">LMG 8895</strain>
    </source>
</reference>
<feature type="domain" description="WxL" evidence="2">
    <location>
        <begin position="1203"/>
        <end position="1351"/>
    </location>
</feature>
<gene>
    <name evidence="3" type="ORF">BCR25_16340</name>
</gene>
<comment type="caution">
    <text evidence="3">The sequence shown here is derived from an EMBL/GenBank/DDBJ whole genome shotgun (WGS) entry which is preliminary data.</text>
</comment>
<keyword evidence="1" id="KW-1133">Transmembrane helix</keyword>
<dbReference type="Proteomes" id="UP000095094">
    <property type="component" value="Unassembled WGS sequence"/>
</dbReference>
<evidence type="ECO:0000256" key="1">
    <source>
        <dbReference type="SAM" id="Phobius"/>
    </source>
</evidence>